<sequence length="60" mass="6776">MEHTFFYVCLVVACSTLIHFAMFWSCCASCTVCTCDAFFEQLFNIFAVGDAMDVAFGSWH</sequence>
<dbReference type="Gramene" id="Pp3c16_13420V3.2">
    <property type="protein sequence ID" value="PAC:32986836.CDS.1"/>
    <property type="gene ID" value="Pp3c16_13420"/>
</dbReference>
<dbReference type="EnsemblPlants" id="Pp3c16_13420V3.1">
    <property type="protein sequence ID" value="PAC:32986835.CDS.1"/>
    <property type="gene ID" value="Pp3c16_13420"/>
</dbReference>
<dbReference type="Gramene" id="Pp3c16_13420V3.1">
    <property type="protein sequence ID" value="PAC:32986835.CDS.1"/>
    <property type="gene ID" value="Pp3c16_13420"/>
</dbReference>
<dbReference type="Proteomes" id="UP000006727">
    <property type="component" value="Chromosome 16"/>
</dbReference>
<dbReference type="PaxDb" id="3218-PP1S15_173V6.1"/>
<keyword evidence="1" id="KW-0472">Membrane</keyword>
<dbReference type="EMBL" id="ABEU02000016">
    <property type="protein sequence ID" value="PNR37818.1"/>
    <property type="molecule type" value="Genomic_DNA"/>
</dbReference>
<proteinExistence type="predicted"/>
<evidence type="ECO:0000313" key="3">
    <source>
        <dbReference type="EnsemblPlants" id="PAC:32986835.CDS.1"/>
    </source>
</evidence>
<keyword evidence="1" id="KW-1133">Transmembrane helix</keyword>
<accession>A0A2K1J8G4</accession>
<reference evidence="3" key="3">
    <citation type="submission" date="2020-12" db="UniProtKB">
        <authorList>
            <consortium name="EnsemblPlants"/>
        </authorList>
    </citation>
    <scope>IDENTIFICATION</scope>
</reference>
<feature type="transmembrane region" description="Helical" evidence="1">
    <location>
        <begin position="5"/>
        <end position="24"/>
    </location>
</feature>
<dbReference type="AlphaFoldDB" id="A0A2K1J8G4"/>
<evidence type="ECO:0000313" key="4">
    <source>
        <dbReference type="Proteomes" id="UP000006727"/>
    </source>
</evidence>
<evidence type="ECO:0000313" key="2">
    <source>
        <dbReference type="EMBL" id="PNR37818.1"/>
    </source>
</evidence>
<evidence type="ECO:0000256" key="1">
    <source>
        <dbReference type="SAM" id="Phobius"/>
    </source>
</evidence>
<reference evidence="2 4" key="2">
    <citation type="journal article" date="2018" name="Plant J.">
        <title>The Physcomitrella patens chromosome-scale assembly reveals moss genome structure and evolution.</title>
        <authorList>
            <person name="Lang D."/>
            <person name="Ullrich K.K."/>
            <person name="Murat F."/>
            <person name="Fuchs J."/>
            <person name="Jenkins J."/>
            <person name="Haas F.B."/>
            <person name="Piednoel M."/>
            <person name="Gundlach H."/>
            <person name="Van Bel M."/>
            <person name="Meyberg R."/>
            <person name="Vives C."/>
            <person name="Morata J."/>
            <person name="Symeonidi A."/>
            <person name="Hiss M."/>
            <person name="Muchero W."/>
            <person name="Kamisugi Y."/>
            <person name="Saleh O."/>
            <person name="Blanc G."/>
            <person name="Decker E.L."/>
            <person name="van Gessel N."/>
            <person name="Grimwood J."/>
            <person name="Hayes R.D."/>
            <person name="Graham S.W."/>
            <person name="Gunter L.E."/>
            <person name="McDaniel S.F."/>
            <person name="Hoernstein S.N.W."/>
            <person name="Larsson A."/>
            <person name="Li F.W."/>
            <person name="Perroud P.F."/>
            <person name="Phillips J."/>
            <person name="Ranjan P."/>
            <person name="Rokshar D.S."/>
            <person name="Rothfels C.J."/>
            <person name="Schneider L."/>
            <person name="Shu S."/>
            <person name="Stevenson D.W."/>
            <person name="Thummler F."/>
            <person name="Tillich M."/>
            <person name="Villarreal Aguilar J.C."/>
            <person name="Widiez T."/>
            <person name="Wong G.K."/>
            <person name="Wymore A."/>
            <person name="Zhang Y."/>
            <person name="Zimmer A.D."/>
            <person name="Quatrano R.S."/>
            <person name="Mayer K.F.X."/>
            <person name="Goodstein D."/>
            <person name="Casacuberta J.M."/>
            <person name="Vandepoele K."/>
            <person name="Reski R."/>
            <person name="Cuming A.C."/>
            <person name="Tuskan G.A."/>
            <person name="Maumus F."/>
            <person name="Salse J."/>
            <person name="Schmutz J."/>
            <person name="Rensing S.A."/>
        </authorList>
    </citation>
    <scope>NUCLEOTIDE SEQUENCE [LARGE SCALE GENOMIC DNA]</scope>
    <source>
        <strain evidence="3 4">cv. Gransden 2004</strain>
    </source>
</reference>
<keyword evidence="4" id="KW-1185">Reference proteome</keyword>
<gene>
    <name evidence="2" type="ORF">PHYPA_020927</name>
</gene>
<organism evidence="2">
    <name type="scientific">Physcomitrium patens</name>
    <name type="common">Spreading-leaved earth moss</name>
    <name type="synonym">Physcomitrella patens</name>
    <dbReference type="NCBI Taxonomy" id="3218"/>
    <lineage>
        <taxon>Eukaryota</taxon>
        <taxon>Viridiplantae</taxon>
        <taxon>Streptophyta</taxon>
        <taxon>Embryophyta</taxon>
        <taxon>Bryophyta</taxon>
        <taxon>Bryophytina</taxon>
        <taxon>Bryopsida</taxon>
        <taxon>Funariidae</taxon>
        <taxon>Funariales</taxon>
        <taxon>Funariaceae</taxon>
        <taxon>Physcomitrium</taxon>
    </lineage>
</organism>
<dbReference type="EnsemblPlants" id="Pp3c16_13420V3.2">
    <property type="protein sequence ID" value="PAC:32986836.CDS.1"/>
    <property type="gene ID" value="Pp3c16_13420"/>
</dbReference>
<protein>
    <submittedName>
        <fullName evidence="2 3">Uncharacterized protein</fullName>
    </submittedName>
</protein>
<keyword evidence="1" id="KW-0812">Transmembrane</keyword>
<name>A0A2K1J8G4_PHYPA</name>
<reference evidence="2 4" key="1">
    <citation type="journal article" date="2008" name="Science">
        <title>The Physcomitrella genome reveals evolutionary insights into the conquest of land by plants.</title>
        <authorList>
            <person name="Rensing S."/>
            <person name="Lang D."/>
            <person name="Zimmer A."/>
            <person name="Terry A."/>
            <person name="Salamov A."/>
            <person name="Shapiro H."/>
            <person name="Nishiyama T."/>
            <person name="Perroud P.-F."/>
            <person name="Lindquist E."/>
            <person name="Kamisugi Y."/>
            <person name="Tanahashi T."/>
            <person name="Sakakibara K."/>
            <person name="Fujita T."/>
            <person name="Oishi K."/>
            <person name="Shin-I T."/>
            <person name="Kuroki Y."/>
            <person name="Toyoda A."/>
            <person name="Suzuki Y."/>
            <person name="Hashimoto A."/>
            <person name="Yamaguchi K."/>
            <person name="Sugano A."/>
            <person name="Kohara Y."/>
            <person name="Fujiyama A."/>
            <person name="Anterola A."/>
            <person name="Aoki S."/>
            <person name="Ashton N."/>
            <person name="Barbazuk W.B."/>
            <person name="Barker E."/>
            <person name="Bennetzen J."/>
            <person name="Bezanilla M."/>
            <person name="Blankenship R."/>
            <person name="Cho S.H."/>
            <person name="Dutcher S."/>
            <person name="Estelle M."/>
            <person name="Fawcett J.A."/>
            <person name="Gundlach H."/>
            <person name="Hanada K."/>
            <person name="Heyl A."/>
            <person name="Hicks K.A."/>
            <person name="Hugh J."/>
            <person name="Lohr M."/>
            <person name="Mayer K."/>
            <person name="Melkozernov A."/>
            <person name="Murata T."/>
            <person name="Nelson D."/>
            <person name="Pils B."/>
            <person name="Prigge M."/>
            <person name="Reiss B."/>
            <person name="Renner T."/>
            <person name="Rombauts S."/>
            <person name="Rushton P."/>
            <person name="Sanderfoot A."/>
            <person name="Schween G."/>
            <person name="Shiu S.-H."/>
            <person name="Stueber K."/>
            <person name="Theodoulou F.L."/>
            <person name="Tu H."/>
            <person name="Van de Peer Y."/>
            <person name="Verrier P.J."/>
            <person name="Waters E."/>
            <person name="Wood A."/>
            <person name="Yang L."/>
            <person name="Cove D."/>
            <person name="Cuming A."/>
            <person name="Hasebe M."/>
            <person name="Lucas S."/>
            <person name="Mishler D.B."/>
            <person name="Reski R."/>
            <person name="Grigoriev I."/>
            <person name="Quatrano R.S."/>
            <person name="Boore J.L."/>
        </authorList>
    </citation>
    <scope>NUCLEOTIDE SEQUENCE [LARGE SCALE GENOMIC DNA]</scope>
    <source>
        <strain evidence="3 4">cv. Gransden 2004</strain>
    </source>
</reference>